<keyword evidence="1" id="KW-0812">Transmembrane</keyword>
<evidence type="ECO:0000313" key="2">
    <source>
        <dbReference type="EMBL" id="RSD23833.1"/>
    </source>
</evidence>
<dbReference type="Proteomes" id="UP000267081">
    <property type="component" value="Unassembled WGS sequence"/>
</dbReference>
<keyword evidence="1" id="KW-1133">Transmembrane helix</keyword>
<sequence>MDGSKTWLLGGERIPPVIVLTLAVGATFGSFGFLLTAFAGDAVGWTRWLRIAAAAAGVLLTVYLWRLFAHRLRRGG</sequence>
<dbReference type="RefSeq" id="WP_125306528.1">
    <property type="nucleotide sequence ID" value="NZ_RSEC01000021.1"/>
</dbReference>
<evidence type="ECO:0000313" key="3">
    <source>
        <dbReference type="Proteomes" id="UP000267081"/>
    </source>
</evidence>
<name>A0A427TIU4_9PSEU</name>
<dbReference type="OrthoDB" id="3629258at2"/>
<protein>
    <submittedName>
        <fullName evidence="2">Uncharacterized protein</fullName>
    </submittedName>
</protein>
<dbReference type="AlphaFoldDB" id="A0A427TIU4"/>
<evidence type="ECO:0000256" key="1">
    <source>
        <dbReference type="SAM" id="Phobius"/>
    </source>
</evidence>
<dbReference type="EMBL" id="RSEC01000021">
    <property type="protein sequence ID" value="RSD23833.1"/>
    <property type="molecule type" value="Genomic_DNA"/>
</dbReference>
<keyword evidence="3" id="KW-1185">Reference proteome</keyword>
<reference evidence="2 3" key="1">
    <citation type="submission" date="2018-12" db="EMBL/GenBank/DDBJ databases">
        <title>Amycolatopsis eburnea sp. nov. actinomycete associate with arbuscular mycorrhiza fungal spore.</title>
        <authorList>
            <person name="Lumyong S."/>
            <person name="Chaiya L."/>
        </authorList>
    </citation>
    <scope>NUCLEOTIDE SEQUENCE [LARGE SCALE GENOMIC DNA]</scope>
    <source>
        <strain evidence="2 3">GLM-1</strain>
    </source>
</reference>
<feature type="transmembrane region" description="Helical" evidence="1">
    <location>
        <begin position="17"/>
        <end position="39"/>
    </location>
</feature>
<organism evidence="2 3">
    <name type="scientific">Amycolatopsis eburnea</name>
    <dbReference type="NCBI Taxonomy" id="2267691"/>
    <lineage>
        <taxon>Bacteria</taxon>
        <taxon>Bacillati</taxon>
        <taxon>Actinomycetota</taxon>
        <taxon>Actinomycetes</taxon>
        <taxon>Pseudonocardiales</taxon>
        <taxon>Pseudonocardiaceae</taxon>
        <taxon>Amycolatopsis</taxon>
    </lineage>
</organism>
<accession>A0A427TIU4</accession>
<comment type="caution">
    <text evidence="2">The sequence shown here is derived from an EMBL/GenBank/DDBJ whole genome shotgun (WGS) entry which is preliminary data.</text>
</comment>
<feature type="transmembrane region" description="Helical" evidence="1">
    <location>
        <begin position="45"/>
        <end position="65"/>
    </location>
</feature>
<proteinExistence type="predicted"/>
<keyword evidence="1" id="KW-0472">Membrane</keyword>
<gene>
    <name evidence="2" type="ORF">EIY87_05495</name>
</gene>